<feature type="region of interest" description="Disordered" evidence="1">
    <location>
        <begin position="1"/>
        <end position="43"/>
    </location>
</feature>
<keyword evidence="3" id="KW-1185">Reference proteome</keyword>
<dbReference type="EMBL" id="CP000828">
    <property type="protein sequence ID" value="ABW29246.1"/>
    <property type="molecule type" value="Genomic_DNA"/>
</dbReference>
<dbReference type="Proteomes" id="UP000000268">
    <property type="component" value="Chromosome"/>
</dbReference>
<sequence length="43" mass="5045">MENKIADAKSKNLKCQRKSTNTKEISERLCKQPTAENLHHYKE</sequence>
<protein>
    <submittedName>
        <fullName evidence="2">Uncharacterized protein</fullName>
    </submittedName>
</protein>
<proteinExistence type="predicted"/>
<reference evidence="2 3" key="1">
    <citation type="journal article" date="2008" name="Proc. Natl. Acad. Sci. U.S.A.">
        <title>Niche adaptation and genome expansion in the chlorophyll d-producing cyanobacterium Acaryochloris marina.</title>
        <authorList>
            <person name="Swingley W.D."/>
            <person name="Chen M."/>
            <person name="Cheung P.C."/>
            <person name="Conrad A.L."/>
            <person name="Dejesa L.C."/>
            <person name="Hao J."/>
            <person name="Honchak B.M."/>
            <person name="Karbach L.E."/>
            <person name="Kurdoglu A."/>
            <person name="Lahiri S."/>
            <person name="Mastrian S.D."/>
            <person name="Miyashita H."/>
            <person name="Page L."/>
            <person name="Ramakrishna P."/>
            <person name="Satoh S."/>
            <person name="Sattley W.M."/>
            <person name="Shimada Y."/>
            <person name="Taylor H.L."/>
            <person name="Tomo T."/>
            <person name="Tsuchiya T."/>
            <person name="Wang Z.T."/>
            <person name="Raymond J."/>
            <person name="Mimuro M."/>
            <person name="Blankenship R.E."/>
            <person name="Touchman J.W."/>
        </authorList>
    </citation>
    <scope>NUCLEOTIDE SEQUENCE [LARGE SCALE GENOMIC DNA]</scope>
    <source>
        <strain evidence="3">MBIC 11017</strain>
    </source>
</reference>
<feature type="compositionally biased region" description="Basic and acidic residues" evidence="1">
    <location>
        <begin position="1"/>
        <end position="10"/>
    </location>
</feature>
<dbReference type="HOGENOM" id="CLU_3228071_0_0_3"/>
<dbReference type="AlphaFoldDB" id="B0CCT4"/>
<evidence type="ECO:0000313" key="3">
    <source>
        <dbReference type="Proteomes" id="UP000000268"/>
    </source>
</evidence>
<gene>
    <name evidence="2" type="ordered locus">AM1_4267</name>
</gene>
<dbReference type="KEGG" id="amr:AM1_4267"/>
<accession>B0CCT4</accession>
<evidence type="ECO:0000313" key="2">
    <source>
        <dbReference type="EMBL" id="ABW29246.1"/>
    </source>
</evidence>
<name>B0CCT4_ACAM1</name>
<organism evidence="2 3">
    <name type="scientific">Acaryochloris marina (strain MBIC 11017)</name>
    <dbReference type="NCBI Taxonomy" id="329726"/>
    <lineage>
        <taxon>Bacteria</taxon>
        <taxon>Bacillati</taxon>
        <taxon>Cyanobacteriota</taxon>
        <taxon>Cyanophyceae</taxon>
        <taxon>Acaryochloridales</taxon>
        <taxon>Acaryochloridaceae</taxon>
        <taxon>Acaryochloris</taxon>
    </lineage>
</organism>
<evidence type="ECO:0000256" key="1">
    <source>
        <dbReference type="SAM" id="MobiDB-lite"/>
    </source>
</evidence>